<organism evidence="1 2">
    <name type="scientific">Favolaschia claudopus</name>
    <dbReference type="NCBI Taxonomy" id="2862362"/>
    <lineage>
        <taxon>Eukaryota</taxon>
        <taxon>Fungi</taxon>
        <taxon>Dikarya</taxon>
        <taxon>Basidiomycota</taxon>
        <taxon>Agaricomycotina</taxon>
        <taxon>Agaricomycetes</taxon>
        <taxon>Agaricomycetidae</taxon>
        <taxon>Agaricales</taxon>
        <taxon>Marasmiineae</taxon>
        <taxon>Mycenaceae</taxon>
        <taxon>Favolaschia</taxon>
    </lineage>
</organism>
<accession>A0AAW0A7R7</accession>
<dbReference type="EMBL" id="JAWWNJ010000081">
    <property type="protein sequence ID" value="KAK7001933.1"/>
    <property type="molecule type" value="Genomic_DNA"/>
</dbReference>
<keyword evidence="2" id="KW-1185">Reference proteome</keyword>
<reference evidence="1 2" key="1">
    <citation type="journal article" date="2024" name="J Genomics">
        <title>Draft genome sequencing and assembly of Favolaschia claudopus CIRM-BRFM 2984 isolated from oak limbs.</title>
        <authorList>
            <person name="Navarro D."/>
            <person name="Drula E."/>
            <person name="Chaduli D."/>
            <person name="Cazenave R."/>
            <person name="Ahrendt S."/>
            <person name="Wang J."/>
            <person name="Lipzen A."/>
            <person name="Daum C."/>
            <person name="Barry K."/>
            <person name="Grigoriev I.V."/>
            <person name="Favel A."/>
            <person name="Rosso M.N."/>
            <person name="Martin F."/>
        </authorList>
    </citation>
    <scope>NUCLEOTIDE SEQUENCE [LARGE SCALE GENOMIC DNA]</scope>
    <source>
        <strain evidence="1 2">CIRM-BRFM 2984</strain>
    </source>
</reference>
<sequence length="385" mass="42524">MPPPPLLTSMFVASESLDDAAITTLSYFMDDNLSVTPATPPQDHDMLDVADASCKVPTRPPAPMGRRSFMSVLLALSFVTVKTQSEHCDLRLLKAGRASRGTFKNNRTSKYIANFLDGQMPRYHCMYCISSGVLELVKLKHQSNRPSQGRRTRMALMLRSSLSNDQFQTCTLLVQTSALKGYGSSNQGVLLYGLFSRVSALCGSFAAWVRFPSALSSRVTLSDPALRRSTDSELTESVVFGGLYNAYTVWTLLALDVRAFGAYGSLVHAVWSQMTRTTTNLNLVVEGARVGMGRSAEWGTRYGSSLKLVLKSNSESHACGSANRAASAVGSSFEFLLLFYLMLTSNPSGIAQQHHRFLSNKFEQFRWRADYHPQSRFDVQARAPF</sequence>
<evidence type="ECO:0000313" key="1">
    <source>
        <dbReference type="EMBL" id="KAK7001933.1"/>
    </source>
</evidence>
<dbReference type="Proteomes" id="UP001362999">
    <property type="component" value="Unassembled WGS sequence"/>
</dbReference>
<protein>
    <submittedName>
        <fullName evidence="1">Uncharacterized protein</fullName>
    </submittedName>
</protein>
<dbReference type="AlphaFoldDB" id="A0AAW0A7R7"/>
<evidence type="ECO:0000313" key="2">
    <source>
        <dbReference type="Proteomes" id="UP001362999"/>
    </source>
</evidence>
<proteinExistence type="predicted"/>
<comment type="caution">
    <text evidence="1">The sequence shown here is derived from an EMBL/GenBank/DDBJ whole genome shotgun (WGS) entry which is preliminary data.</text>
</comment>
<gene>
    <name evidence="1" type="ORF">R3P38DRAFT_2795427</name>
</gene>
<name>A0AAW0A7R7_9AGAR</name>